<protein>
    <submittedName>
        <fullName evidence="2">DUF397 domain-containing protein</fullName>
    </submittedName>
</protein>
<sequence>MSVQWQKSTFSGVEGENCIEVTRAEPHVFLRESDTPTAVLAVSPSGLLALIRQVQAAP</sequence>
<keyword evidence="3" id="KW-1185">Reference proteome</keyword>
<evidence type="ECO:0000313" key="3">
    <source>
        <dbReference type="Proteomes" id="UP001550739"/>
    </source>
</evidence>
<comment type="caution">
    <text evidence="2">The sequence shown here is derived from an EMBL/GenBank/DDBJ whole genome shotgun (WGS) entry which is preliminary data.</text>
</comment>
<reference evidence="2 3" key="1">
    <citation type="submission" date="2024-06" db="EMBL/GenBank/DDBJ databases">
        <title>The Natural Products Discovery Center: Release of the First 8490 Sequenced Strains for Exploring Actinobacteria Biosynthetic Diversity.</title>
        <authorList>
            <person name="Kalkreuter E."/>
            <person name="Kautsar S.A."/>
            <person name="Yang D."/>
            <person name="Bader C.D."/>
            <person name="Teijaro C.N."/>
            <person name="Fluegel L."/>
            <person name="Davis C.M."/>
            <person name="Simpson J.R."/>
            <person name="Lauterbach L."/>
            <person name="Steele A.D."/>
            <person name="Gui C."/>
            <person name="Meng S."/>
            <person name="Li G."/>
            <person name="Viehrig K."/>
            <person name="Ye F."/>
            <person name="Su P."/>
            <person name="Kiefer A.F."/>
            <person name="Nichols A."/>
            <person name="Cepeda A.J."/>
            <person name="Yan W."/>
            <person name="Fan B."/>
            <person name="Jiang Y."/>
            <person name="Adhikari A."/>
            <person name="Zheng C.-J."/>
            <person name="Schuster L."/>
            <person name="Cowan T.M."/>
            <person name="Smanski M.J."/>
            <person name="Chevrette M.G."/>
            <person name="De Carvalho L.P.S."/>
            <person name="Shen B."/>
        </authorList>
    </citation>
    <scope>NUCLEOTIDE SEQUENCE [LARGE SCALE GENOMIC DNA]</scope>
    <source>
        <strain evidence="2 3">NPDC033843</strain>
    </source>
</reference>
<gene>
    <name evidence="2" type="ORF">AB0E89_12770</name>
</gene>
<dbReference type="RefSeq" id="WP_334578936.1">
    <property type="nucleotide sequence ID" value="NZ_JBEZVE010000006.1"/>
</dbReference>
<name>A0ABV2ZFY4_9ACTN</name>
<dbReference type="EMBL" id="JBEZVE010000006">
    <property type="protein sequence ID" value="MEU3781438.1"/>
    <property type="molecule type" value="Genomic_DNA"/>
</dbReference>
<organism evidence="2 3">
    <name type="scientific">Streptomyces sp. 900129855</name>
    <dbReference type="NCBI Taxonomy" id="3155129"/>
    <lineage>
        <taxon>Bacteria</taxon>
        <taxon>Bacillati</taxon>
        <taxon>Actinomycetota</taxon>
        <taxon>Actinomycetes</taxon>
        <taxon>Kitasatosporales</taxon>
        <taxon>Streptomycetaceae</taxon>
        <taxon>Streptomyces</taxon>
    </lineage>
</organism>
<evidence type="ECO:0000313" key="2">
    <source>
        <dbReference type="EMBL" id="MEU3781438.1"/>
    </source>
</evidence>
<accession>A0ABV2ZFY4</accession>
<dbReference type="Proteomes" id="UP001550739">
    <property type="component" value="Unassembled WGS sequence"/>
</dbReference>
<dbReference type="InterPro" id="IPR007278">
    <property type="entry name" value="DUF397"/>
</dbReference>
<proteinExistence type="predicted"/>
<evidence type="ECO:0000259" key="1">
    <source>
        <dbReference type="Pfam" id="PF04149"/>
    </source>
</evidence>
<feature type="domain" description="DUF397" evidence="1">
    <location>
        <begin position="3"/>
        <end position="54"/>
    </location>
</feature>
<dbReference type="Pfam" id="PF04149">
    <property type="entry name" value="DUF397"/>
    <property type="match status" value="1"/>
</dbReference>